<reference evidence="3 4" key="1">
    <citation type="submission" date="2020-08" db="EMBL/GenBank/DDBJ databases">
        <title>Genomic Encyclopedia of Type Strains, Phase IV (KMG-IV): sequencing the most valuable type-strain genomes for metagenomic binning, comparative biology and taxonomic classification.</title>
        <authorList>
            <person name="Goeker M."/>
        </authorList>
    </citation>
    <scope>NUCLEOTIDE SEQUENCE [LARGE SCALE GENOMIC DNA]</scope>
    <source>
        <strain evidence="3 4">DSM 17455</strain>
    </source>
</reference>
<dbReference type="Proteomes" id="UP000587524">
    <property type="component" value="Unassembled WGS sequence"/>
</dbReference>
<dbReference type="PANTHER" id="PTHR33375:SF7">
    <property type="entry name" value="CHROMOSOME 2-PARTITIONING PROTEIN PARB-RELATED"/>
    <property type="match status" value="1"/>
</dbReference>
<organism evidence="3 4">
    <name type="scientific">Aminobacter ciceronei</name>
    <dbReference type="NCBI Taxonomy" id="150723"/>
    <lineage>
        <taxon>Bacteria</taxon>
        <taxon>Pseudomonadati</taxon>
        <taxon>Pseudomonadota</taxon>
        <taxon>Alphaproteobacteria</taxon>
        <taxon>Hyphomicrobiales</taxon>
        <taxon>Phyllobacteriaceae</taxon>
        <taxon>Aminobacter</taxon>
    </lineage>
</organism>
<dbReference type="InterPro" id="IPR050336">
    <property type="entry name" value="Chromosome_partition/occlusion"/>
</dbReference>
<sequence>MTKAAKKKPAVALIVFSQSRDIPFNRIFLSESNVREVNVEEGLDELTHDIDRREDIVQGLNVRAIVDADGNETGDFETPAGGRRYRAIARLVEAGRFPADGPVPCLVKKANAKTSAVDDSLAENTVRLALHPLDQFKGFKRMLENGMSKEEIADAYRTTPRYITQRLRLATVAPTLLDAYVRQEMTLAMLEAFTVNPDHGRQEQVWERICGSWQREPWQIRRMLTETTVPTTDKRARFIGIDAYKAAGGIVLRDLFCDDTSGWLEDVPLLDRLVDEKLQGLADEFASEGWKWISASVELPYGHANALRKLAGLTEALNEKQSANWKALRNEHDELEAEYSDADELPEAVDQRLAEIETALLAFEDRPVKFDPAEISRAGVFISISREGELVVDRGYVRSEDEAPIVADSTGCEAGGIEDDTWQAVDRDGVQRTVISIGGQPADQEDEDDGGIRPLPERLVGELTAHRTLALQNALAENPHVAMTALLHRMVMERYHFAAPTGCLEVSVRQACFAAQGTDLKDTSSAKAISERHDAWKSDLPSDEGALWDWIAARDDSTRMALLAHCVSYGVNAIHERPSPYGGSGPTPHSLGSRLAGADRLARATGFNMVTDANWRPTVDNYLGRVTKTRILAAVREGAGERAAWLIQHLKKGDMAKEAERLLADGGWLPEPLQLLGATDVEEIAADGDLTAMGEDGGSHHTGTEEDPPIAAE</sequence>
<dbReference type="SUPFAM" id="SSF110849">
    <property type="entry name" value="ParB/Sulfiredoxin"/>
    <property type="match status" value="1"/>
</dbReference>
<evidence type="ECO:0000313" key="3">
    <source>
        <dbReference type="EMBL" id="MBA9024579.1"/>
    </source>
</evidence>
<protein>
    <submittedName>
        <fullName evidence="3">ParB family chromosome partitioning protein</fullName>
    </submittedName>
</protein>
<dbReference type="PANTHER" id="PTHR33375">
    <property type="entry name" value="CHROMOSOME-PARTITIONING PROTEIN PARB-RELATED"/>
    <property type="match status" value="1"/>
</dbReference>
<feature type="region of interest" description="Disordered" evidence="2">
    <location>
        <begin position="690"/>
        <end position="713"/>
    </location>
</feature>
<evidence type="ECO:0000256" key="2">
    <source>
        <dbReference type="SAM" id="MobiDB-lite"/>
    </source>
</evidence>
<accession>A0ABR6CI34</accession>
<dbReference type="EMBL" id="JACJHZ010000070">
    <property type="protein sequence ID" value="MBA9024579.1"/>
    <property type="molecule type" value="Genomic_DNA"/>
</dbReference>
<keyword evidence="1" id="KW-0175">Coiled coil</keyword>
<feature type="coiled-coil region" evidence="1">
    <location>
        <begin position="318"/>
        <end position="345"/>
    </location>
</feature>
<evidence type="ECO:0000256" key="1">
    <source>
        <dbReference type="SAM" id="Coils"/>
    </source>
</evidence>
<dbReference type="InterPro" id="IPR036086">
    <property type="entry name" value="ParB/Sulfiredoxin_sf"/>
</dbReference>
<dbReference type="RefSeq" id="WP_182576186.1">
    <property type="nucleotide sequence ID" value="NZ_JACJHY010000070.1"/>
</dbReference>
<dbReference type="CDD" id="cd16406">
    <property type="entry name" value="ParB_N_like"/>
    <property type="match status" value="1"/>
</dbReference>
<dbReference type="SUPFAM" id="SSF109709">
    <property type="entry name" value="KorB DNA-binding domain-like"/>
    <property type="match status" value="1"/>
</dbReference>
<keyword evidence="4" id="KW-1185">Reference proteome</keyword>
<dbReference type="Gene3D" id="1.10.10.2830">
    <property type="match status" value="1"/>
</dbReference>
<name>A0ABR6CI34_9HYPH</name>
<proteinExistence type="predicted"/>
<comment type="caution">
    <text evidence="3">The sequence shown here is derived from an EMBL/GenBank/DDBJ whole genome shotgun (WGS) entry which is preliminary data.</text>
</comment>
<gene>
    <name evidence="3" type="ORF">HNQ97_006619</name>
</gene>
<evidence type="ECO:0000313" key="4">
    <source>
        <dbReference type="Proteomes" id="UP000587524"/>
    </source>
</evidence>